<proteinExistence type="predicted"/>
<reference evidence="1" key="1">
    <citation type="submission" date="2020-02" db="EMBL/GenBank/DDBJ databases">
        <authorList>
            <person name="Meier V. D."/>
        </authorList>
    </citation>
    <scope>NUCLEOTIDE SEQUENCE</scope>
    <source>
        <strain evidence="1">AVDCRST_MAG92</strain>
    </source>
</reference>
<sequence>MPAPLRIRLTAEEDFTLSELRVATTVAQRTRERAHMLRLNAQGWTVGAIAEIFECHEHTVRATIRRWQEQGLGGLWEASGRGTKRKWVEADMEYLEQCLEQQPRTYNSKQLATKLEQERQVSLSSDRIRRILQKRAKK</sequence>
<dbReference type="AlphaFoldDB" id="A0A6J4J6Y0"/>
<dbReference type="Pfam" id="PF13384">
    <property type="entry name" value="HTH_23"/>
    <property type="match status" value="1"/>
</dbReference>
<dbReference type="SUPFAM" id="SSF46689">
    <property type="entry name" value="Homeodomain-like"/>
    <property type="match status" value="1"/>
</dbReference>
<evidence type="ECO:0000313" key="1">
    <source>
        <dbReference type="EMBL" id="CAA9270076.1"/>
    </source>
</evidence>
<dbReference type="InterPro" id="IPR036388">
    <property type="entry name" value="WH-like_DNA-bd_sf"/>
</dbReference>
<accession>A0A6J4J6Y0</accession>
<name>A0A6J4J6Y0_9CYAN</name>
<organism evidence="1">
    <name type="scientific">uncultured Coleofasciculus sp</name>
    <dbReference type="NCBI Taxonomy" id="1267456"/>
    <lineage>
        <taxon>Bacteria</taxon>
        <taxon>Bacillati</taxon>
        <taxon>Cyanobacteriota</taxon>
        <taxon>Cyanophyceae</taxon>
        <taxon>Coleofasciculales</taxon>
        <taxon>Coleofasciculaceae</taxon>
        <taxon>Coleofasciculus</taxon>
        <taxon>environmental samples</taxon>
    </lineage>
</organism>
<dbReference type="InterPro" id="IPR009057">
    <property type="entry name" value="Homeodomain-like_sf"/>
</dbReference>
<protein>
    <submittedName>
        <fullName evidence="1">Mobile element protein</fullName>
    </submittedName>
</protein>
<dbReference type="Gene3D" id="1.10.10.10">
    <property type="entry name" value="Winged helix-like DNA-binding domain superfamily/Winged helix DNA-binding domain"/>
    <property type="match status" value="1"/>
</dbReference>
<dbReference type="EMBL" id="CADCTM010000464">
    <property type="protein sequence ID" value="CAA9270076.1"/>
    <property type="molecule type" value="Genomic_DNA"/>
</dbReference>
<gene>
    <name evidence="1" type="ORF">AVDCRST_MAG92-2908</name>
</gene>